<gene>
    <name evidence="3" type="ORF">F4561_003411</name>
</gene>
<dbReference type="Pfam" id="PF13223">
    <property type="entry name" value="DUF4031"/>
    <property type="match status" value="1"/>
</dbReference>
<dbReference type="Proteomes" id="UP000523007">
    <property type="component" value="Unassembled WGS sequence"/>
</dbReference>
<dbReference type="AlphaFoldDB" id="A0A7W7RJH0"/>
<evidence type="ECO:0000259" key="2">
    <source>
        <dbReference type="Pfam" id="PF13223"/>
    </source>
</evidence>
<dbReference type="EMBL" id="JACHJT010000001">
    <property type="protein sequence ID" value="MBB4932591.1"/>
    <property type="molecule type" value="Genomic_DNA"/>
</dbReference>
<sequence>MSILIDPPLWPGPRGLYWSHLVSDLGQDELHAFARRLGVPARAFDRDHYDVPETAYDRAVELGALAVPSRELVSRLVASGLRRRRPRRALLQPEQLRTGVDPRPVLPAGAADGGVEKLGRLQ</sequence>
<feature type="region of interest" description="Disordered" evidence="1">
    <location>
        <begin position="98"/>
        <end position="122"/>
    </location>
</feature>
<organism evidence="3 4">
    <name type="scientific">Lipingzhangella halophila</name>
    <dbReference type="NCBI Taxonomy" id="1783352"/>
    <lineage>
        <taxon>Bacteria</taxon>
        <taxon>Bacillati</taxon>
        <taxon>Actinomycetota</taxon>
        <taxon>Actinomycetes</taxon>
        <taxon>Streptosporangiales</taxon>
        <taxon>Nocardiopsidaceae</taxon>
        <taxon>Lipingzhangella</taxon>
    </lineage>
</organism>
<proteinExistence type="predicted"/>
<evidence type="ECO:0000313" key="4">
    <source>
        <dbReference type="Proteomes" id="UP000523007"/>
    </source>
</evidence>
<protein>
    <recommendedName>
        <fullName evidence="2">DUF4031 domain-containing protein</fullName>
    </recommendedName>
</protein>
<keyword evidence="4" id="KW-1185">Reference proteome</keyword>
<accession>A0A7W7RJH0</accession>
<name>A0A7W7RJH0_9ACTN</name>
<evidence type="ECO:0000256" key="1">
    <source>
        <dbReference type="SAM" id="MobiDB-lite"/>
    </source>
</evidence>
<reference evidence="3 4" key="1">
    <citation type="submission" date="2020-08" db="EMBL/GenBank/DDBJ databases">
        <title>Sequencing the genomes of 1000 actinobacteria strains.</title>
        <authorList>
            <person name="Klenk H.-P."/>
        </authorList>
    </citation>
    <scope>NUCLEOTIDE SEQUENCE [LARGE SCALE GENOMIC DNA]</scope>
    <source>
        <strain evidence="3 4">DSM 102030</strain>
    </source>
</reference>
<comment type="caution">
    <text evidence="3">The sequence shown here is derived from an EMBL/GenBank/DDBJ whole genome shotgun (WGS) entry which is preliminary data.</text>
</comment>
<dbReference type="InterPro" id="IPR025109">
    <property type="entry name" value="DUF4031"/>
</dbReference>
<evidence type="ECO:0000313" key="3">
    <source>
        <dbReference type="EMBL" id="MBB4932591.1"/>
    </source>
</evidence>
<feature type="domain" description="DUF4031" evidence="2">
    <location>
        <begin position="3"/>
        <end position="78"/>
    </location>
</feature>